<dbReference type="Gene3D" id="1.10.225.10">
    <property type="entry name" value="Saposin-like"/>
    <property type="match status" value="1"/>
</dbReference>
<evidence type="ECO:0000259" key="2">
    <source>
        <dbReference type="PROSITE" id="PS50015"/>
    </source>
</evidence>
<dbReference type="InterPro" id="IPR008138">
    <property type="entry name" value="SapB_2"/>
</dbReference>
<dbReference type="PROSITE" id="PS50015">
    <property type="entry name" value="SAP_B"/>
    <property type="match status" value="1"/>
</dbReference>
<proteinExistence type="predicted"/>
<dbReference type="EMBL" id="QNGE01002276">
    <property type="protein sequence ID" value="KAA3675860.1"/>
    <property type="molecule type" value="Genomic_DNA"/>
</dbReference>
<name>A0A5J4NKK6_9TREM</name>
<keyword evidence="1" id="KW-1015">Disulfide bond</keyword>
<dbReference type="Pfam" id="PF03489">
    <property type="entry name" value="SapB_2"/>
    <property type="match status" value="1"/>
</dbReference>
<accession>A0A5J4NKK6</accession>
<dbReference type="Proteomes" id="UP000324629">
    <property type="component" value="Unassembled WGS sequence"/>
</dbReference>
<protein>
    <recommendedName>
        <fullName evidence="2">Saposin B-type domain-containing protein</fullName>
    </recommendedName>
</protein>
<reference evidence="3 4" key="1">
    <citation type="journal article" date="2019" name="Gigascience">
        <title>Whole-genome sequence of the oriental lung fluke Paragonimus westermani.</title>
        <authorList>
            <person name="Oey H."/>
            <person name="Zakrzewski M."/>
            <person name="Narain K."/>
            <person name="Devi K.R."/>
            <person name="Agatsuma T."/>
            <person name="Nawaratna S."/>
            <person name="Gobert G.N."/>
            <person name="Jones M.K."/>
            <person name="Ragan M.A."/>
            <person name="McManus D.P."/>
            <person name="Krause L."/>
        </authorList>
    </citation>
    <scope>NUCLEOTIDE SEQUENCE [LARGE SCALE GENOMIC DNA]</scope>
    <source>
        <strain evidence="3 4">IND2009</strain>
    </source>
</reference>
<keyword evidence="4" id="KW-1185">Reference proteome</keyword>
<dbReference type="AlphaFoldDB" id="A0A5J4NKK6"/>
<evidence type="ECO:0000313" key="3">
    <source>
        <dbReference type="EMBL" id="KAA3675860.1"/>
    </source>
</evidence>
<dbReference type="InterPro" id="IPR011001">
    <property type="entry name" value="Saposin-like"/>
</dbReference>
<dbReference type="SUPFAM" id="SSF47862">
    <property type="entry name" value="Saposin"/>
    <property type="match status" value="1"/>
</dbReference>
<gene>
    <name evidence="3" type="ORF">DEA37_0006882</name>
</gene>
<feature type="domain" description="Saposin B-type" evidence="2">
    <location>
        <begin position="12"/>
        <end position="109"/>
    </location>
</feature>
<organism evidence="3 4">
    <name type="scientific">Paragonimus westermani</name>
    <dbReference type="NCBI Taxonomy" id="34504"/>
    <lineage>
        <taxon>Eukaryota</taxon>
        <taxon>Metazoa</taxon>
        <taxon>Spiralia</taxon>
        <taxon>Lophotrochozoa</taxon>
        <taxon>Platyhelminthes</taxon>
        <taxon>Trematoda</taxon>
        <taxon>Digenea</taxon>
        <taxon>Plagiorchiida</taxon>
        <taxon>Troglotremata</taxon>
        <taxon>Troglotrematidae</taxon>
        <taxon>Paragonimus</taxon>
    </lineage>
</organism>
<dbReference type="InterPro" id="IPR008139">
    <property type="entry name" value="SaposinB_dom"/>
</dbReference>
<evidence type="ECO:0000256" key="1">
    <source>
        <dbReference type="ARBA" id="ARBA00023157"/>
    </source>
</evidence>
<sequence length="109" mass="12467">MRAAELRFQLLRVLVCRTCETIADLLKDELLNDKARSVVERRIVELCQKIPAKELSDGFPCQCCSYDFYMNTFQCVKFVEKSVDPLVVRLATDLEPEALCTAIKLCDES</sequence>
<evidence type="ECO:0000313" key="4">
    <source>
        <dbReference type="Proteomes" id="UP000324629"/>
    </source>
</evidence>
<comment type="caution">
    <text evidence="3">The sequence shown here is derived from an EMBL/GenBank/DDBJ whole genome shotgun (WGS) entry which is preliminary data.</text>
</comment>